<organism evidence="2 3">
    <name type="scientific">Effrenium voratum</name>
    <dbReference type="NCBI Taxonomy" id="2562239"/>
    <lineage>
        <taxon>Eukaryota</taxon>
        <taxon>Sar</taxon>
        <taxon>Alveolata</taxon>
        <taxon>Dinophyceae</taxon>
        <taxon>Suessiales</taxon>
        <taxon>Symbiodiniaceae</taxon>
        <taxon>Effrenium</taxon>
    </lineage>
</organism>
<proteinExistence type="predicted"/>
<feature type="compositionally biased region" description="Basic and acidic residues" evidence="1">
    <location>
        <begin position="1407"/>
        <end position="1419"/>
    </location>
</feature>
<feature type="region of interest" description="Disordered" evidence="1">
    <location>
        <begin position="30"/>
        <end position="85"/>
    </location>
</feature>
<comment type="caution">
    <text evidence="2">The sequence shown here is derived from an EMBL/GenBank/DDBJ whole genome shotgun (WGS) entry which is preliminary data.</text>
</comment>
<evidence type="ECO:0000256" key="1">
    <source>
        <dbReference type="SAM" id="MobiDB-lite"/>
    </source>
</evidence>
<keyword evidence="3" id="KW-1185">Reference proteome</keyword>
<protein>
    <submittedName>
        <fullName evidence="2">Uncharacterized protein</fullName>
    </submittedName>
</protein>
<reference evidence="2" key="1">
    <citation type="submission" date="2023-08" db="EMBL/GenBank/DDBJ databases">
        <authorList>
            <person name="Chen Y."/>
            <person name="Shah S."/>
            <person name="Dougan E. K."/>
            <person name="Thang M."/>
            <person name="Chan C."/>
        </authorList>
    </citation>
    <scope>NUCLEOTIDE SEQUENCE</scope>
</reference>
<feature type="region of interest" description="Disordered" evidence="1">
    <location>
        <begin position="789"/>
        <end position="825"/>
    </location>
</feature>
<feature type="region of interest" description="Disordered" evidence="1">
    <location>
        <begin position="1321"/>
        <end position="1463"/>
    </location>
</feature>
<feature type="region of interest" description="Disordered" evidence="1">
    <location>
        <begin position="260"/>
        <end position="291"/>
    </location>
</feature>
<feature type="region of interest" description="Disordered" evidence="1">
    <location>
        <begin position="1027"/>
        <end position="1052"/>
    </location>
</feature>
<feature type="region of interest" description="Disordered" evidence="1">
    <location>
        <begin position="1141"/>
        <end position="1160"/>
    </location>
</feature>
<feature type="compositionally biased region" description="Low complexity" evidence="1">
    <location>
        <begin position="1436"/>
        <end position="1455"/>
    </location>
</feature>
<feature type="compositionally biased region" description="Basic and acidic residues" evidence="1">
    <location>
        <begin position="270"/>
        <end position="291"/>
    </location>
</feature>
<name>A0AA36HP14_9DINO</name>
<evidence type="ECO:0000313" key="3">
    <source>
        <dbReference type="Proteomes" id="UP001178507"/>
    </source>
</evidence>
<sequence length="1479" mass="164547">MSKPGLYLLKKCSKLRRCWDRIKRCFRQSKSKVTPTKFSKEPATPTEAGSMKDARQGDGWPDLLEGEQEPGEPREPAPEPTEPTEPGWEELLVRLQDFFRLQPSKADIPRGVAEILEQWSQETSGATIATAVLTEVLSHPAVLSGQDTDIEKLKPVVNNAWQKNLRELPQEKRSMLEWASDDLIEDIRLQIQLDHPGDDVLRELARVSEDWRRRWKKEDLEVLRVIELAAIGAVLQQIHLVTEPGDRLAVPQDTWLEKTLSGLSQPEDSSPAKREESSPGKREESPAKVPTDLRAHLEELSISSKQKTLEMKLKSAGDELLLDLAKSFELRSARAPSHVGGDLAEELWPQISEWQLRHSAGSAGSSASLRTMARLARSVISSGDKDFASLRPQIEEAWRRAEAGMSCEAFGEVLSAGEELVAGLEQLFNDTRRLGEVSSTEISEFTEEWKIRQLAALNTFMESDVGRLIEGTGDFVKATVSAAPTPDFQHVRAKIQVLQGTELLLQELQGAELSEAPRICESWQRQLASADVELEHWVQSRVEATQNVLQQEVQTVAGMLGQVDFEKLRVQIQELWLVQPPAAPLAPDVPEVAPEAAEPDAAEAAEVDELRPLFQPRDAAFGQVRQDFFARLEAISTNVEMEELLSSLQQQSAQCQDAGRALGRALASMAADVAPISLEEHWQKQAYKVAKDGAALIKDLETLFSDSFARPGENLWPDIHTECENFLQKMLAMRNLAAESGMAALYEGFIQTVTASVAHVAQDSGRVVAGGNLPPELRAQIQEVWEQHVGARSHGDGRSERSGSETRSSRAVSQEARLERPVQPSKVLRDGEELLKELESIFNGSWARPWDDLGPDIEAQITGWQQKQPEAHPAAKMYQDFAILVQSTVARSVDGASHLRGDFQTLKAQIQESWISSTQQVRRSADISAQVSEDGEELLRRLEVLFTENSTRQADLTAEISEQIGSWRQLQLDAHQLETSSTGAQMYQGFAALVQSTIQRLAGDASGAVAGDAVDFPKLRAQIQEQWQKRTRAPSNGQERRPKTERHGKQQAVKAGEELLDVLEEKGADGLRIRLELEKWRSLQLQSKRLTEDSEMGVWLQSMVTSAQQVVANDGAQNWTSLKPQILEQWKRQLHVGHVHFEESSKAPRGRSRPRQKVESEVESAWEQLQAQLQSLLQSDLEPQLRQQRVEALVQSWQTRQLTENVDAITASLIQSLGAASSDAAALQLCLEEACQMRTSLPGWCLNQSAVGRAGMQLLAELKKGEGDLSILDSWQARHPVQLHFLAELARDVVTIRQVTPSSDLPDLAQSIQDAWQSELERRQHAKANRRGARHGQSRDSHRSRAETTRSRVEERGATEPERHRSGARSSERKGKPPKQPKSPKDALDVLEAGGQPEVDVLQPSRSFEHGGLRPERARSSSLHSPGPPDFDLASRSRGSSSNLDSRRSSPSPDLRCGKYQKRRALGLVGAMQVKEERG</sequence>
<feature type="compositionally biased region" description="Basic and acidic residues" evidence="1">
    <location>
        <begin position="1337"/>
        <end position="1375"/>
    </location>
</feature>
<accession>A0AA36HP14</accession>
<evidence type="ECO:0000313" key="2">
    <source>
        <dbReference type="EMBL" id="CAJ1372642.1"/>
    </source>
</evidence>
<feature type="compositionally biased region" description="Basic and acidic residues" evidence="1">
    <location>
        <begin position="793"/>
        <end position="808"/>
    </location>
</feature>
<dbReference type="Proteomes" id="UP001178507">
    <property type="component" value="Unassembled WGS sequence"/>
</dbReference>
<feature type="compositionally biased region" description="Basic residues" evidence="1">
    <location>
        <begin position="1324"/>
        <end position="1336"/>
    </location>
</feature>
<dbReference type="EMBL" id="CAUJNA010000147">
    <property type="protein sequence ID" value="CAJ1372642.1"/>
    <property type="molecule type" value="Genomic_DNA"/>
</dbReference>
<feature type="compositionally biased region" description="Basic and acidic residues" evidence="1">
    <location>
        <begin position="1038"/>
        <end position="1048"/>
    </location>
</feature>
<gene>
    <name evidence="2" type="ORF">EVOR1521_LOCUS2674</name>
</gene>